<accession>A0A010YRK4</accession>
<protein>
    <submittedName>
        <fullName evidence="1">Uncharacterized protein</fullName>
    </submittedName>
</protein>
<proteinExistence type="predicted"/>
<keyword evidence="2" id="KW-1185">Reference proteome</keyword>
<dbReference type="EMBL" id="JFBT01000001">
    <property type="protein sequence ID" value="EXG82830.1"/>
    <property type="molecule type" value="Genomic_DNA"/>
</dbReference>
<sequence>MGRQGAAVRTIRELGQLSGVVGRRAALRYAGLGLAAAALGACGVDLPGRHPRAALVTAFVRGTWRVTADGGAGLLTIGDDTWALSGGTPPPGRKHGLLTDARNGTYRIDAGVLTVEVAGEGAPDRGTAIALPAEVSGHEDFSATWSYRGDAFTVPVAWDGTKLVVQIVHPRHGGLILYTAERA</sequence>
<dbReference type="HOGENOM" id="CLU_1472865_0_0_11"/>
<reference evidence="1 2" key="1">
    <citation type="submission" date="2013-07" db="EMBL/GenBank/DDBJ databases">
        <authorList>
            <consortium name="DOE Joint Genome Institute"/>
            <person name="Eisen J."/>
            <person name="Huntemann M."/>
            <person name="Han J."/>
            <person name="Chen A."/>
            <person name="Kyrpides N."/>
            <person name="Mavromatis K."/>
            <person name="Markowitz V."/>
            <person name="Palaniappan K."/>
            <person name="Ivanova N."/>
            <person name="Schaumberg A."/>
            <person name="Pati A."/>
            <person name="Liolios K."/>
            <person name="Nordberg H.P."/>
            <person name="Cantor M.N."/>
            <person name="Hua S.X."/>
            <person name="Woyke T."/>
        </authorList>
    </citation>
    <scope>NUCLEOTIDE SEQUENCE [LARGE SCALE GENOMIC DNA]</scope>
    <source>
        <strain evidence="1 2">DSM 44712</strain>
    </source>
</reference>
<name>A0A010YRK4_9ACTN</name>
<evidence type="ECO:0000313" key="1">
    <source>
        <dbReference type="EMBL" id="EXG82830.1"/>
    </source>
</evidence>
<dbReference type="PATRIC" id="fig|927661.3.peg.4004"/>
<dbReference type="Proteomes" id="UP000021053">
    <property type="component" value="Unassembled WGS sequence"/>
</dbReference>
<evidence type="ECO:0000313" key="2">
    <source>
        <dbReference type="Proteomes" id="UP000021053"/>
    </source>
</evidence>
<dbReference type="AlphaFoldDB" id="A0A010YRK4"/>
<gene>
    <name evidence="1" type="ORF">CryarDRAFT_4031</name>
</gene>
<comment type="caution">
    <text evidence="1">The sequence shown here is derived from an EMBL/GenBank/DDBJ whole genome shotgun (WGS) entry which is preliminary data.</text>
</comment>
<organism evidence="1 2">
    <name type="scientific">Cryptosporangium arvum DSM 44712</name>
    <dbReference type="NCBI Taxonomy" id="927661"/>
    <lineage>
        <taxon>Bacteria</taxon>
        <taxon>Bacillati</taxon>
        <taxon>Actinomycetota</taxon>
        <taxon>Actinomycetes</taxon>
        <taxon>Cryptosporangiales</taxon>
        <taxon>Cryptosporangiaceae</taxon>
        <taxon>Cryptosporangium</taxon>
    </lineage>
</organism>